<organism evidence="2">
    <name type="scientific">Pyricularia oryzae (strain Y34)</name>
    <name type="common">Rice blast fungus</name>
    <name type="synonym">Magnaporthe oryzae</name>
    <dbReference type="NCBI Taxonomy" id="1143189"/>
    <lineage>
        <taxon>Eukaryota</taxon>
        <taxon>Fungi</taxon>
        <taxon>Dikarya</taxon>
        <taxon>Ascomycota</taxon>
        <taxon>Pezizomycotina</taxon>
        <taxon>Sordariomycetes</taxon>
        <taxon>Sordariomycetidae</taxon>
        <taxon>Magnaporthales</taxon>
        <taxon>Pyriculariaceae</taxon>
        <taxon>Pyricularia</taxon>
    </lineage>
</organism>
<dbReference type="Proteomes" id="UP000011086">
    <property type="component" value="Unassembled WGS sequence"/>
</dbReference>
<protein>
    <submittedName>
        <fullName evidence="2">Uncharacterized protein</fullName>
    </submittedName>
</protein>
<gene>
    <name evidence="2" type="ORF">OOU_Y34scaffold00591g2</name>
</gene>
<feature type="region of interest" description="Disordered" evidence="1">
    <location>
        <begin position="1"/>
        <end position="31"/>
    </location>
</feature>
<feature type="compositionally biased region" description="Polar residues" evidence="1">
    <location>
        <begin position="8"/>
        <end position="18"/>
    </location>
</feature>
<dbReference type="EMBL" id="JH793010">
    <property type="protein sequence ID" value="ELQ37479.1"/>
    <property type="molecule type" value="Genomic_DNA"/>
</dbReference>
<proteinExistence type="predicted"/>
<dbReference type="AlphaFoldDB" id="A0AA97NW31"/>
<reference evidence="2" key="1">
    <citation type="journal article" date="2012" name="PLoS Genet.">
        <title>Comparative analysis of the genomes of two field isolates of the rice blast fungus Magnaporthe oryzae.</title>
        <authorList>
            <person name="Xue M."/>
            <person name="Yang J."/>
            <person name="Li Z."/>
            <person name="Hu S."/>
            <person name="Yao N."/>
            <person name="Dean R.A."/>
            <person name="Zhao W."/>
            <person name="Shen M."/>
            <person name="Zhang H."/>
            <person name="Li C."/>
            <person name="Liu L."/>
            <person name="Cao L."/>
            <person name="Xu X."/>
            <person name="Xing Y."/>
            <person name="Hsiang T."/>
            <person name="Zhang Z."/>
            <person name="Xu J.R."/>
            <person name="Peng Y.L."/>
        </authorList>
    </citation>
    <scope>NUCLEOTIDE SEQUENCE</scope>
    <source>
        <strain evidence="2">Y34</strain>
    </source>
</reference>
<evidence type="ECO:0000256" key="1">
    <source>
        <dbReference type="SAM" id="MobiDB-lite"/>
    </source>
</evidence>
<sequence length="31" mass="3677">MHFPPREQFNNFQQTRHSPTPPPPPPPPPFR</sequence>
<name>A0AA97NW31_PYRO3</name>
<feature type="compositionally biased region" description="Pro residues" evidence="1">
    <location>
        <begin position="19"/>
        <end position="31"/>
    </location>
</feature>
<evidence type="ECO:0000313" key="2">
    <source>
        <dbReference type="EMBL" id="ELQ37479.1"/>
    </source>
</evidence>
<accession>A0AA97NW31</accession>